<dbReference type="Pfam" id="PF25597">
    <property type="entry name" value="SH3_retrovirus"/>
    <property type="match status" value="1"/>
</dbReference>
<keyword evidence="4" id="KW-1185">Reference proteome</keyword>
<dbReference type="Proteomes" id="UP001140949">
    <property type="component" value="Unassembled WGS sequence"/>
</dbReference>
<dbReference type="InterPro" id="IPR039537">
    <property type="entry name" value="Retrotran_Ty1/copia-like"/>
</dbReference>
<evidence type="ECO:0000256" key="1">
    <source>
        <dbReference type="SAM" id="MobiDB-lite"/>
    </source>
</evidence>
<dbReference type="InterPro" id="IPR057670">
    <property type="entry name" value="SH3_retrovirus"/>
</dbReference>
<name>A0AAX6ETU8_IRIPA</name>
<dbReference type="PANTHER" id="PTHR42648:SF28">
    <property type="entry name" value="TRANSPOSON-ENCODED PROTEIN WITH RIBONUCLEASE H-LIKE AND RETROVIRUS ZINC FINGER-LIKE DOMAINS"/>
    <property type="match status" value="1"/>
</dbReference>
<dbReference type="PANTHER" id="PTHR42648">
    <property type="entry name" value="TRANSPOSASE, PUTATIVE-RELATED"/>
    <property type="match status" value="1"/>
</dbReference>
<accession>A0AAX6ETU8</accession>
<proteinExistence type="predicted"/>
<protein>
    <recommendedName>
        <fullName evidence="2">Retroviral polymerase SH3-like domain-containing protein</fullName>
    </recommendedName>
</protein>
<sequence length="189" mass="21522">MMNSMLLTAGLPKCYWGEAALTATATFILNRVPYTTSDITLHELWFKVRPNLNVIRVWGCLAYVKLPDLKIQKLGTRTTKAIFLGYAEKSDARRFLDIESNHIIESCDAEYFEDKFAKHMNIVLADLPENDEGTKQTEVFNEPVVQDEAVVKETPAEPELAEPSTKRTRRPKDFGDDFVPYHVEADPLL</sequence>
<gene>
    <name evidence="3" type="ORF">M6B38_172125</name>
</gene>
<evidence type="ECO:0000313" key="4">
    <source>
        <dbReference type="Proteomes" id="UP001140949"/>
    </source>
</evidence>
<comment type="caution">
    <text evidence="3">The sequence shown here is derived from an EMBL/GenBank/DDBJ whole genome shotgun (WGS) entry which is preliminary data.</text>
</comment>
<organism evidence="3 4">
    <name type="scientific">Iris pallida</name>
    <name type="common">Sweet iris</name>
    <dbReference type="NCBI Taxonomy" id="29817"/>
    <lineage>
        <taxon>Eukaryota</taxon>
        <taxon>Viridiplantae</taxon>
        <taxon>Streptophyta</taxon>
        <taxon>Embryophyta</taxon>
        <taxon>Tracheophyta</taxon>
        <taxon>Spermatophyta</taxon>
        <taxon>Magnoliopsida</taxon>
        <taxon>Liliopsida</taxon>
        <taxon>Asparagales</taxon>
        <taxon>Iridaceae</taxon>
        <taxon>Iridoideae</taxon>
        <taxon>Irideae</taxon>
        <taxon>Iris</taxon>
    </lineage>
</organism>
<feature type="domain" description="Retroviral polymerase SH3-like" evidence="2">
    <location>
        <begin position="60"/>
        <end position="117"/>
    </location>
</feature>
<feature type="region of interest" description="Disordered" evidence="1">
    <location>
        <begin position="147"/>
        <end position="178"/>
    </location>
</feature>
<dbReference type="EMBL" id="JANAVB010034016">
    <property type="protein sequence ID" value="KAJ6807341.1"/>
    <property type="molecule type" value="Genomic_DNA"/>
</dbReference>
<dbReference type="AlphaFoldDB" id="A0AAX6ETU8"/>
<reference evidence="3" key="1">
    <citation type="journal article" date="2023" name="GigaByte">
        <title>Genome assembly of the bearded iris, Iris pallida Lam.</title>
        <authorList>
            <person name="Bruccoleri R.E."/>
            <person name="Oakeley E.J."/>
            <person name="Faust A.M.E."/>
            <person name="Altorfer M."/>
            <person name="Dessus-Babus S."/>
            <person name="Burckhardt D."/>
            <person name="Oertli M."/>
            <person name="Naumann U."/>
            <person name="Petersen F."/>
            <person name="Wong J."/>
        </authorList>
    </citation>
    <scope>NUCLEOTIDE SEQUENCE</scope>
    <source>
        <strain evidence="3">GSM-AAB239-AS_SAM_17_03QT</strain>
    </source>
</reference>
<reference evidence="3" key="2">
    <citation type="submission" date="2023-04" db="EMBL/GenBank/DDBJ databases">
        <authorList>
            <person name="Bruccoleri R.E."/>
            <person name="Oakeley E.J."/>
            <person name="Faust A.-M."/>
            <person name="Dessus-Babus S."/>
            <person name="Altorfer M."/>
            <person name="Burckhardt D."/>
            <person name="Oertli M."/>
            <person name="Naumann U."/>
            <person name="Petersen F."/>
            <person name="Wong J."/>
        </authorList>
    </citation>
    <scope>NUCLEOTIDE SEQUENCE</scope>
    <source>
        <strain evidence="3">GSM-AAB239-AS_SAM_17_03QT</strain>
        <tissue evidence="3">Leaf</tissue>
    </source>
</reference>
<evidence type="ECO:0000259" key="2">
    <source>
        <dbReference type="Pfam" id="PF25597"/>
    </source>
</evidence>
<evidence type="ECO:0000313" key="3">
    <source>
        <dbReference type="EMBL" id="KAJ6807341.1"/>
    </source>
</evidence>